<evidence type="ECO:0000256" key="16">
    <source>
        <dbReference type="NCBIfam" id="TIGR00560"/>
    </source>
</evidence>
<evidence type="ECO:0000256" key="8">
    <source>
        <dbReference type="ARBA" id="ARBA00022679"/>
    </source>
</evidence>
<dbReference type="InterPro" id="IPR000462">
    <property type="entry name" value="CDP-OH_P_trans"/>
</dbReference>
<dbReference type="EMBL" id="JBBLZC010000021">
    <property type="protein sequence ID" value="MEK0085065.1"/>
    <property type="molecule type" value="Genomic_DNA"/>
</dbReference>
<dbReference type="InterPro" id="IPR043130">
    <property type="entry name" value="CDP-OH_PTrfase_TM_dom"/>
</dbReference>
<evidence type="ECO:0000256" key="5">
    <source>
        <dbReference type="ARBA" id="ARBA00013170"/>
    </source>
</evidence>
<sequence>MLTSTPNLLTVSRIVFIPLMVAMFYVEGDLARYIACTIFVVAAVTDYVDGYLARSWRQQSLFGRWLDPVADKLLVASAILMLVGFARAPLLPALVILLREIMVSGLREYMAEVSVGLPVSRLAKWKTAVQMTAIGFLLVGSAGPAWLPVEAIGWWGLWLAAILTLVTGWDYLQAGLRHMLQTPAPPPAAAPVKVAERA</sequence>
<dbReference type="PROSITE" id="PS00379">
    <property type="entry name" value="CDP_ALCOHOL_P_TRANSF"/>
    <property type="match status" value="1"/>
</dbReference>
<keyword evidence="8 17" id="KW-0808">Transferase</keyword>
<dbReference type="NCBIfam" id="TIGR00560">
    <property type="entry name" value="pgsA"/>
    <property type="match status" value="1"/>
</dbReference>
<protein>
    <recommendedName>
        <fullName evidence="6 16">CDP-diacylglycerol--glycerol-3-phosphate 3-phosphatidyltransferase</fullName>
        <ecNumber evidence="5 16">2.7.8.5</ecNumber>
    </recommendedName>
</protein>
<evidence type="ECO:0000313" key="20">
    <source>
        <dbReference type="Proteomes" id="UP001375743"/>
    </source>
</evidence>
<evidence type="ECO:0000256" key="2">
    <source>
        <dbReference type="ARBA" id="ARBA00005042"/>
    </source>
</evidence>
<keyword evidence="11" id="KW-0443">Lipid metabolism</keyword>
<comment type="subcellular location">
    <subcellularLocation>
        <location evidence="1">Membrane</location>
        <topology evidence="1">Multi-pass membrane protein</topology>
    </subcellularLocation>
</comment>
<comment type="pathway">
    <text evidence="2">Phospholipid metabolism; phosphatidylglycerol biosynthesis; phosphatidylglycerol from CDP-diacylglycerol: step 1/2.</text>
</comment>
<keyword evidence="9 18" id="KW-0812">Transmembrane</keyword>
<feature type="transmembrane region" description="Helical" evidence="18">
    <location>
        <begin position="128"/>
        <end position="146"/>
    </location>
</feature>
<dbReference type="Gene3D" id="1.20.120.1760">
    <property type="match status" value="1"/>
</dbReference>
<evidence type="ECO:0000256" key="18">
    <source>
        <dbReference type="SAM" id="Phobius"/>
    </source>
</evidence>
<dbReference type="PIRSF" id="PIRSF000847">
    <property type="entry name" value="Phos_ph_gly_syn"/>
    <property type="match status" value="1"/>
</dbReference>
<accession>A0ABU8XXD4</accession>
<dbReference type="InterPro" id="IPR004570">
    <property type="entry name" value="Phosphatidylglycerol_P_synth"/>
</dbReference>
<comment type="catalytic activity">
    <reaction evidence="15">
        <text>a CDP-1,2-diacyl-sn-glycerol + sn-glycerol 3-phosphate = a 1,2-diacyl-sn-glycero-3-phospho-(1'-sn-glycero-3'-phosphate) + CMP + H(+)</text>
        <dbReference type="Rhea" id="RHEA:12593"/>
        <dbReference type="ChEBI" id="CHEBI:15378"/>
        <dbReference type="ChEBI" id="CHEBI:57597"/>
        <dbReference type="ChEBI" id="CHEBI:58332"/>
        <dbReference type="ChEBI" id="CHEBI:60110"/>
        <dbReference type="ChEBI" id="CHEBI:60377"/>
        <dbReference type="EC" id="2.7.8.5"/>
    </reaction>
</comment>
<dbReference type="Proteomes" id="UP001375743">
    <property type="component" value="Unassembled WGS sequence"/>
</dbReference>
<dbReference type="EC" id="2.7.8.5" evidence="5 16"/>
<evidence type="ECO:0000256" key="10">
    <source>
        <dbReference type="ARBA" id="ARBA00022989"/>
    </source>
</evidence>
<evidence type="ECO:0000256" key="3">
    <source>
        <dbReference type="ARBA" id="ARBA00005189"/>
    </source>
</evidence>
<dbReference type="InterPro" id="IPR048254">
    <property type="entry name" value="CDP_ALCOHOL_P_TRANSF_CS"/>
</dbReference>
<evidence type="ECO:0000256" key="6">
    <source>
        <dbReference type="ARBA" id="ARBA00014944"/>
    </source>
</evidence>
<evidence type="ECO:0000256" key="11">
    <source>
        <dbReference type="ARBA" id="ARBA00023098"/>
    </source>
</evidence>
<gene>
    <name evidence="19" type="primary">pgsA</name>
    <name evidence="19" type="ORF">U1T56_18080</name>
</gene>
<keyword evidence="20" id="KW-1185">Reference proteome</keyword>
<feature type="transmembrane region" description="Helical" evidence="18">
    <location>
        <begin position="152"/>
        <end position="172"/>
    </location>
</feature>
<feature type="transmembrane region" description="Helical" evidence="18">
    <location>
        <begin position="6"/>
        <end position="26"/>
    </location>
</feature>
<dbReference type="PANTHER" id="PTHR14269">
    <property type="entry name" value="CDP-DIACYLGLYCEROL--GLYCEROL-3-PHOSPHATE 3-PHOSPHATIDYLTRANSFERASE-RELATED"/>
    <property type="match status" value="1"/>
</dbReference>
<name>A0ABU8XXD4_9PROT</name>
<keyword evidence="14" id="KW-1208">Phospholipid metabolism</keyword>
<keyword evidence="7" id="KW-0444">Lipid biosynthesis</keyword>
<comment type="pathway">
    <text evidence="3">Lipid metabolism.</text>
</comment>
<dbReference type="GO" id="GO:0008444">
    <property type="term" value="F:CDP-diacylglycerol-glycerol-3-phosphate 3-phosphatidyltransferase activity"/>
    <property type="evidence" value="ECO:0007669"/>
    <property type="project" value="UniProtKB-EC"/>
</dbReference>
<evidence type="ECO:0000256" key="7">
    <source>
        <dbReference type="ARBA" id="ARBA00022516"/>
    </source>
</evidence>
<dbReference type="InterPro" id="IPR050324">
    <property type="entry name" value="CDP-alcohol_PTase-I"/>
</dbReference>
<feature type="transmembrane region" description="Helical" evidence="18">
    <location>
        <begin position="73"/>
        <end position="98"/>
    </location>
</feature>
<organism evidence="19 20">
    <name type="scientific">Benzoatithermus flavus</name>
    <dbReference type="NCBI Taxonomy" id="3108223"/>
    <lineage>
        <taxon>Bacteria</taxon>
        <taxon>Pseudomonadati</taxon>
        <taxon>Pseudomonadota</taxon>
        <taxon>Alphaproteobacteria</taxon>
        <taxon>Geminicoccales</taxon>
        <taxon>Geminicoccaceae</taxon>
        <taxon>Benzoatithermus</taxon>
    </lineage>
</organism>
<proteinExistence type="inferred from homology"/>
<evidence type="ECO:0000256" key="13">
    <source>
        <dbReference type="ARBA" id="ARBA00023209"/>
    </source>
</evidence>
<evidence type="ECO:0000256" key="12">
    <source>
        <dbReference type="ARBA" id="ARBA00023136"/>
    </source>
</evidence>
<evidence type="ECO:0000313" key="19">
    <source>
        <dbReference type="EMBL" id="MEK0085065.1"/>
    </source>
</evidence>
<evidence type="ECO:0000256" key="14">
    <source>
        <dbReference type="ARBA" id="ARBA00023264"/>
    </source>
</evidence>
<evidence type="ECO:0000256" key="4">
    <source>
        <dbReference type="ARBA" id="ARBA00010441"/>
    </source>
</evidence>
<keyword evidence="12 18" id="KW-0472">Membrane</keyword>
<dbReference type="Pfam" id="PF01066">
    <property type="entry name" value="CDP-OH_P_transf"/>
    <property type="match status" value="1"/>
</dbReference>
<keyword evidence="13" id="KW-0594">Phospholipid biosynthesis</keyword>
<evidence type="ECO:0000256" key="15">
    <source>
        <dbReference type="ARBA" id="ARBA00048586"/>
    </source>
</evidence>
<dbReference type="RefSeq" id="WP_418160912.1">
    <property type="nucleotide sequence ID" value="NZ_JBBLZC010000021.1"/>
</dbReference>
<evidence type="ECO:0000256" key="9">
    <source>
        <dbReference type="ARBA" id="ARBA00022692"/>
    </source>
</evidence>
<feature type="transmembrane region" description="Helical" evidence="18">
    <location>
        <begin position="33"/>
        <end position="53"/>
    </location>
</feature>
<evidence type="ECO:0000256" key="17">
    <source>
        <dbReference type="RuleBase" id="RU003750"/>
    </source>
</evidence>
<evidence type="ECO:0000256" key="1">
    <source>
        <dbReference type="ARBA" id="ARBA00004141"/>
    </source>
</evidence>
<comment type="similarity">
    <text evidence="4 17">Belongs to the CDP-alcohol phosphatidyltransferase class-I family.</text>
</comment>
<dbReference type="PANTHER" id="PTHR14269:SF62">
    <property type="entry name" value="CDP-DIACYLGLYCEROL--GLYCEROL-3-PHOSPHATE 3-PHOSPHATIDYLTRANSFERASE 1, CHLOROPLASTIC"/>
    <property type="match status" value="1"/>
</dbReference>
<comment type="caution">
    <text evidence="19">The sequence shown here is derived from an EMBL/GenBank/DDBJ whole genome shotgun (WGS) entry which is preliminary data.</text>
</comment>
<reference evidence="19 20" key="1">
    <citation type="submission" date="2024-01" db="EMBL/GenBank/DDBJ databases">
        <title>Multi-omics insights into the function and evolution of sodium benzoate biodegradation pathways in Benzoatithermus flavus gen. nov., sp. nov. from hot spring.</title>
        <authorList>
            <person name="Hu C.-J."/>
            <person name="Li W.-J."/>
        </authorList>
    </citation>
    <scope>NUCLEOTIDE SEQUENCE [LARGE SCALE GENOMIC DNA]</scope>
    <source>
        <strain evidence="19 20">SYSU G07066</strain>
    </source>
</reference>
<keyword evidence="10 18" id="KW-1133">Transmembrane helix</keyword>